<evidence type="ECO:0000313" key="3">
    <source>
        <dbReference type="Proteomes" id="UP000054558"/>
    </source>
</evidence>
<reference evidence="2 3" key="1">
    <citation type="journal article" date="2014" name="Nat. Commun.">
        <title>Klebsormidium flaccidum genome reveals primary factors for plant terrestrial adaptation.</title>
        <authorList>
            <person name="Hori K."/>
            <person name="Maruyama F."/>
            <person name="Fujisawa T."/>
            <person name="Togashi T."/>
            <person name="Yamamoto N."/>
            <person name="Seo M."/>
            <person name="Sato S."/>
            <person name="Yamada T."/>
            <person name="Mori H."/>
            <person name="Tajima N."/>
            <person name="Moriyama T."/>
            <person name="Ikeuchi M."/>
            <person name="Watanabe M."/>
            <person name="Wada H."/>
            <person name="Kobayashi K."/>
            <person name="Saito M."/>
            <person name="Masuda T."/>
            <person name="Sasaki-Sekimoto Y."/>
            <person name="Mashiguchi K."/>
            <person name="Awai K."/>
            <person name="Shimojima M."/>
            <person name="Masuda S."/>
            <person name="Iwai M."/>
            <person name="Nobusawa T."/>
            <person name="Narise T."/>
            <person name="Kondo S."/>
            <person name="Saito H."/>
            <person name="Sato R."/>
            <person name="Murakawa M."/>
            <person name="Ihara Y."/>
            <person name="Oshima-Yamada Y."/>
            <person name="Ohtaka K."/>
            <person name="Satoh M."/>
            <person name="Sonobe K."/>
            <person name="Ishii M."/>
            <person name="Ohtani R."/>
            <person name="Kanamori-Sato M."/>
            <person name="Honoki R."/>
            <person name="Miyazaki D."/>
            <person name="Mochizuki H."/>
            <person name="Umetsu J."/>
            <person name="Higashi K."/>
            <person name="Shibata D."/>
            <person name="Kamiya Y."/>
            <person name="Sato N."/>
            <person name="Nakamura Y."/>
            <person name="Tabata S."/>
            <person name="Ida S."/>
            <person name="Kurokawa K."/>
            <person name="Ohta H."/>
        </authorList>
    </citation>
    <scope>NUCLEOTIDE SEQUENCE [LARGE SCALE GENOMIC DNA]</scope>
    <source>
        <strain evidence="2 3">NIES-2285</strain>
    </source>
</reference>
<sequence>MTSAPAQLPPVMAGGPGNASYDENSARQGDAFSELGGPILKHALGHWLQLRRELKAESSQQTVCIADLGSATGKNAVAQMELIMHWLALGSANEPQDEGSNFLCTSERLQGGRAEKLDGDAKSVEEESQIPEIPKIPENSGQEEPEASAKTAEQREVNQSGRSTDASLLKNIGTSALQTSEMKASRGDSHFDPQMVLAFFSDLPDNDWATLMGHIHTASKRPESGGITGLPCRVAAVPGSFYERLFPDAFLDVATTSFSLQWLSRLPPEAEAPGWNPGRIWCYRDAPLHVAEAYRRQRESDLRQFLEHRAAELRPGGLLWVFMPSWDDTTEGCRSDTLVRVLEDAWRELTEEGALESHVIDCFNVPAYYPTVPGVWQAVNESEAFDIHALQYVRSKRGADADQLAGGSEQGPRRSSPPTANQVWAAFQPQVCCHMGTERANRLYERICDNLAQEPGRYPGGMTVLCAALFRK</sequence>
<accession>A0A1Y1HKA9</accession>
<dbReference type="EMBL" id="DF236971">
    <property type="protein sequence ID" value="GAQ79014.1"/>
    <property type="molecule type" value="Genomic_DNA"/>
</dbReference>
<dbReference type="PANTHER" id="PTHR31009">
    <property type="entry name" value="S-ADENOSYL-L-METHIONINE:CARBOXYL METHYLTRANSFERASE FAMILY PROTEIN"/>
    <property type="match status" value="1"/>
</dbReference>
<gene>
    <name evidence="2" type="ORF">KFL_000220480</name>
</gene>
<keyword evidence="2" id="KW-0808">Transferase</keyword>
<evidence type="ECO:0000313" key="2">
    <source>
        <dbReference type="EMBL" id="GAQ79014.1"/>
    </source>
</evidence>
<feature type="region of interest" description="Disordered" evidence="1">
    <location>
        <begin position="1"/>
        <end position="33"/>
    </location>
</feature>
<proteinExistence type="predicted"/>
<evidence type="ECO:0000256" key="1">
    <source>
        <dbReference type="SAM" id="MobiDB-lite"/>
    </source>
</evidence>
<feature type="region of interest" description="Disordered" evidence="1">
    <location>
        <begin position="113"/>
        <end position="169"/>
    </location>
</feature>
<protein>
    <submittedName>
        <fullName evidence="2">S-adenosyl-L-methionine-dependent methyltransferases</fullName>
    </submittedName>
</protein>
<name>A0A1Y1HKA9_KLENI</name>
<dbReference type="InterPro" id="IPR005299">
    <property type="entry name" value="MeTrfase_7"/>
</dbReference>
<dbReference type="GO" id="GO:0032259">
    <property type="term" value="P:methylation"/>
    <property type="evidence" value="ECO:0000318"/>
    <property type="project" value="GO_Central"/>
</dbReference>
<dbReference type="OrthoDB" id="1523883at2759"/>
<dbReference type="Gene3D" id="3.40.50.150">
    <property type="entry name" value="Vaccinia Virus protein VP39"/>
    <property type="match status" value="1"/>
</dbReference>
<dbReference type="GO" id="GO:0008757">
    <property type="term" value="F:S-adenosylmethionine-dependent methyltransferase activity"/>
    <property type="evidence" value="ECO:0000318"/>
    <property type="project" value="GO_Central"/>
</dbReference>
<feature type="compositionally biased region" description="Polar residues" evidence="1">
    <location>
        <begin position="157"/>
        <end position="169"/>
    </location>
</feature>
<feature type="compositionally biased region" description="Basic and acidic residues" evidence="1">
    <location>
        <begin position="113"/>
        <end position="125"/>
    </location>
</feature>
<keyword evidence="3" id="KW-1185">Reference proteome</keyword>
<dbReference type="InterPro" id="IPR029063">
    <property type="entry name" value="SAM-dependent_MTases_sf"/>
</dbReference>
<dbReference type="AlphaFoldDB" id="A0A1Y1HKA9"/>
<dbReference type="SUPFAM" id="SSF53335">
    <property type="entry name" value="S-adenosyl-L-methionine-dependent methyltransferases"/>
    <property type="match status" value="2"/>
</dbReference>
<dbReference type="Pfam" id="PF03492">
    <property type="entry name" value="Methyltransf_7"/>
    <property type="match status" value="1"/>
</dbReference>
<keyword evidence="2" id="KW-0489">Methyltransferase</keyword>
<dbReference type="Proteomes" id="UP000054558">
    <property type="component" value="Unassembled WGS sequence"/>
</dbReference>
<feature type="region of interest" description="Disordered" evidence="1">
    <location>
        <begin position="401"/>
        <end position="420"/>
    </location>
</feature>
<organism evidence="2 3">
    <name type="scientific">Klebsormidium nitens</name>
    <name type="common">Green alga</name>
    <name type="synonym">Ulothrix nitens</name>
    <dbReference type="NCBI Taxonomy" id="105231"/>
    <lineage>
        <taxon>Eukaryota</taxon>
        <taxon>Viridiplantae</taxon>
        <taxon>Streptophyta</taxon>
        <taxon>Klebsormidiophyceae</taxon>
        <taxon>Klebsormidiales</taxon>
        <taxon>Klebsormidiaceae</taxon>
        <taxon>Klebsormidium</taxon>
    </lineage>
</organism>